<dbReference type="InterPro" id="IPR050109">
    <property type="entry name" value="HTH-type_TetR-like_transc_reg"/>
</dbReference>
<dbReference type="Gene3D" id="1.10.357.10">
    <property type="entry name" value="Tetracycline Repressor, domain 2"/>
    <property type="match status" value="1"/>
</dbReference>
<keyword evidence="5" id="KW-1185">Reference proteome</keyword>
<sequence>MAPSPPRKRDAQATRAGLLETAGRAFAEHGYDGARIDDIAARAGVNKRMIYAYFGDKDGLYRAVLDAHLTRALAAAEPPAAGARAAPREEVETLVRRFFGFLSEHEDFVRLMGWEALSRARRGRKLLADRIAANLDPIHAVLRRGVAQGAFRADLDPRTLTMSVNALMLGYFLQRPFLEALWSTDLRAARAREAVLRDFVRLLLDGIGA</sequence>
<dbReference type="HOGENOM" id="CLU_069356_1_2_7"/>
<keyword evidence="1 2" id="KW-0238">DNA-binding</keyword>
<dbReference type="InterPro" id="IPR036271">
    <property type="entry name" value="Tet_transcr_reg_TetR-rel_C_sf"/>
</dbReference>
<dbReference type="KEGG" id="acp:A2cp1_2776"/>
<reference evidence="4" key="1">
    <citation type="submission" date="2009-01" db="EMBL/GenBank/DDBJ databases">
        <title>Complete sequence of Anaeromyxobacter dehalogenans 2CP-1.</title>
        <authorList>
            <consortium name="US DOE Joint Genome Institute"/>
            <person name="Lucas S."/>
            <person name="Copeland A."/>
            <person name="Lapidus A."/>
            <person name="Glavina del Rio T."/>
            <person name="Dalin E."/>
            <person name="Tice H."/>
            <person name="Bruce D."/>
            <person name="Goodwin L."/>
            <person name="Pitluck S."/>
            <person name="Saunders E."/>
            <person name="Brettin T."/>
            <person name="Detter J.C."/>
            <person name="Han C."/>
            <person name="Larimer F."/>
            <person name="Land M."/>
            <person name="Hauser L."/>
            <person name="Kyrpides N."/>
            <person name="Ovchinnikova G."/>
            <person name="Beliaev A.S."/>
            <person name="Richardson P."/>
        </authorList>
    </citation>
    <scope>NUCLEOTIDE SEQUENCE</scope>
    <source>
        <strain evidence="4">2CP-1</strain>
    </source>
</reference>
<evidence type="ECO:0000256" key="1">
    <source>
        <dbReference type="ARBA" id="ARBA00023125"/>
    </source>
</evidence>
<dbReference type="Pfam" id="PF17938">
    <property type="entry name" value="TetR_C_29"/>
    <property type="match status" value="1"/>
</dbReference>
<evidence type="ECO:0000313" key="4">
    <source>
        <dbReference type="EMBL" id="ACL66113.1"/>
    </source>
</evidence>
<dbReference type="InterPro" id="IPR009057">
    <property type="entry name" value="Homeodomain-like_sf"/>
</dbReference>
<name>B8JE48_ANAD2</name>
<dbReference type="EMBL" id="CP001359">
    <property type="protein sequence ID" value="ACL66113.1"/>
    <property type="molecule type" value="Genomic_DNA"/>
</dbReference>
<dbReference type="Pfam" id="PF00440">
    <property type="entry name" value="TetR_N"/>
    <property type="match status" value="1"/>
</dbReference>
<dbReference type="Proteomes" id="UP000007089">
    <property type="component" value="Chromosome"/>
</dbReference>
<dbReference type="PROSITE" id="PS50977">
    <property type="entry name" value="HTH_TETR_2"/>
    <property type="match status" value="1"/>
</dbReference>
<dbReference type="RefSeq" id="WP_012633873.1">
    <property type="nucleotide sequence ID" value="NC_011891.1"/>
</dbReference>
<dbReference type="InterPro" id="IPR001647">
    <property type="entry name" value="HTH_TetR"/>
</dbReference>
<evidence type="ECO:0000313" key="5">
    <source>
        <dbReference type="Proteomes" id="UP000007089"/>
    </source>
</evidence>
<dbReference type="PANTHER" id="PTHR30328">
    <property type="entry name" value="TRANSCRIPTIONAL REPRESSOR"/>
    <property type="match status" value="1"/>
</dbReference>
<dbReference type="InterPro" id="IPR041474">
    <property type="entry name" value="NicS_C"/>
</dbReference>
<evidence type="ECO:0000259" key="3">
    <source>
        <dbReference type="PROSITE" id="PS50977"/>
    </source>
</evidence>
<organism evidence="4 5">
    <name type="scientific">Anaeromyxobacter dehalogenans (strain ATCC BAA-258 / DSM 21875 / 2CP-1)</name>
    <dbReference type="NCBI Taxonomy" id="455488"/>
    <lineage>
        <taxon>Bacteria</taxon>
        <taxon>Pseudomonadati</taxon>
        <taxon>Myxococcota</taxon>
        <taxon>Myxococcia</taxon>
        <taxon>Myxococcales</taxon>
        <taxon>Cystobacterineae</taxon>
        <taxon>Anaeromyxobacteraceae</taxon>
        <taxon>Anaeromyxobacter</taxon>
    </lineage>
</organism>
<dbReference type="PRINTS" id="PR00455">
    <property type="entry name" value="HTHTETR"/>
</dbReference>
<evidence type="ECO:0000256" key="2">
    <source>
        <dbReference type="PROSITE-ProRule" id="PRU00335"/>
    </source>
</evidence>
<dbReference type="GO" id="GO:0003677">
    <property type="term" value="F:DNA binding"/>
    <property type="evidence" value="ECO:0007669"/>
    <property type="project" value="UniProtKB-UniRule"/>
</dbReference>
<proteinExistence type="predicted"/>
<feature type="domain" description="HTH tetR-type" evidence="3">
    <location>
        <begin position="12"/>
        <end position="72"/>
    </location>
</feature>
<dbReference type="AlphaFoldDB" id="B8JE48"/>
<protein>
    <submittedName>
        <fullName evidence="4">Transcriptional regulator, TetR family</fullName>
    </submittedName>
</protein>
<dbReference type="SUPFAM" id="SSF46689">
    <property type="entry name" value="Homeodomain-like"/>
    <property type="match status" value="1"/>
</dbReference>
<feature type="DNA-binding region" description="H-T-H motif" evidence="2">
    <location>
        <begin position="35"/>
        <end position="54"/>
    </location>
</feature>
<accession>B8JE48</accession>
<gene>
    <name evidence="4" type="ordered locus">A2cp1_2776</name>
</gene>
<dbReference type="PANTHER" id="PTHR30328:SF54">
    <property type="entry name" value="HTH-TYPE TRANSCRIPTIONAL REPRESSOR SCO4008"/>
    <property type="match status" value="1"/>
</dbReference>
<dbReference type="SUPFAM" id="SSF48498">
    <property type="entry name" value="Tetracyclin repressor-like, C-terminal domain"/>
    <property type="match status" value="1"/>
</dbReference>